<reference evidence="2" key="1">
    <citation type="submission" date="2021-12" db="EMBL/GenBank/DDBJ databases">
        <authorList>
            <person name="King R."/>
        </authorList>
    </citation>
    <scope>NUCLEOTIDE SEQUENCE</scope>
</reference>
<evidence type="ECO:0000256" key="1">
    <source>
        <dbReference type="SAM" id="MobiDB-lite"/>
    </source>
</evidence>
<name>A0ABN8EAD0_CHISP</name>
<protein>
    <recommendedName>
        <fullName evidence="4">Pentatricopeptide repeat-containing protein 2, mitochondrial</fullName>
    </recommendedName>
</protein>
<evidence type="ECO:0000313" key="2">
    <source>
        <dbReference type="EMBL" id="CAH0682193.1"/>
    </source>
</evidence>
<dbReference type="PANTHER" id="PTHR14700">
    <property type="entry name" value="PENTATRICOPEPTIDE REPEAT-CONTAINING PROTEIN 2, MITOCHONDRIAL"/>
    <property type="match status" value="1"/>
</dbReference>
<gene>
    <name evidence="2" type="ORF">CHILSU_LOCUS4466</name>
</gene>
<sequence length="378" mass="44218">MSIYVNSVLRTTHNSRIFVPYRCIYVTQVQHLYSQSSLGIDGYLHTRKRMKEQFANFTDKFRTKMSEFVTDPKNMIFTEDLKNMVHLAEPADLELVTNMIKKFNSDNTEFRFGSFVFGPVVMRMFHFLDAPNEALKCFEDSYKSGFFDQLVSYQILMDLLYNHEMYDDIYRVFEKVQERQLNMTKFPKYPIVLVFAACYKQNTPESMEYASKLWTEMTNIGTVPLRRTSTFFAALALKQGKPHIALESISTQKKHYVTVRNIKVMGLADMGRVEDTFPVLRAVIDIDVPEQIGKHTFFEETISRVRQAVELSKNPDVKEEFENIEKALRDRDLIDQQTLDQLLNSEITVMKKEQPRGMPSQVKRFPYAQRHSRTSSIS</sequence>
<proteinExistence type="predicted"/>
<dbReference type="PANTHER" id="PTHR14700:SF0">
    <property type="entry name" value="PENTATRICOPEPTIDE REPEAT-CONTAINING PROTEIN 2, MITOCHONDRIAL"/>
    <property type="match status" value="1"/>
</dbReference>
<dbReference type="Proteomes" id="UP001153292">
    <property type="component" value="Chromosome 19"/>
</dbReference>
<keyword evidence="3" id="KW-1185">Reference proteome</keyword>
<organism evidence="2 3">
    <name type="scientific">Chilo suppressalis</name>
    <name type="common">Asiatic rice borer moth</name>
    <dbReference type="NCBI Taxonomy" id="168631"/>
    <lineage>
        <taxon>Eukaryota</taxon>
        <taxon>Metazoa</taxon>
        <taxon>Ecdysozoa</taxon>
        <taxon>Arthropoda</taxon>
        <taxon>Hexapoda</taxon>
        <taxon>Insecta</taxon>
        <taxon>Pterygota</taxon>
        <taxon>Neoptera</taxon>
        <taxon>Endopterygota</taxon>
        <taxon>Lepidoptera</taxon>
        <taxon>Glossata</taxon>
        <taxon>Ditrysia</taxon>
        <taxon>Pyraloidea</taxon>
        <taxon>Crambidae</taxon>
        <taxon>Crambinae</taxon>
        <taxon>Chilo</taxon>
    </lineage>
</organism>
<accession>A0ABN8EAD0</accession>
<feature type="region of interest" description="Disordered" evidence="1">
    <location>
        <begin position="350"/>
        <end position="378"/>
    </location>
</feature>
<evidence type="ECO:0008006" key="4">
    <source>
        <dbReference type="Google" id="ProtNLM"/>
    </source>
</evidence>
<evidence type="ECO:0000313" key="3">
    <source>
        <dbReference type="Proteomes" id="UP001153292"/>
    </source>
</evidence>
<dbReference type="EMBL" id="OU963912">
    <property type="protein sequence ID" value="CAH0682193.1"/>
    <property type="molecule type" value="Genomic_DNA"/>
</dbReference>
<dbReference type="InterPro" id="IPR034629">
    <property type="entry name" value="PTCD2"/>
</dbReference>